<dbReference type="eggNOG" id="KOG3233">
    <property type="taxonomic scope" value="Eukaryota"/>
</dbReference>
<dbReference type="PANTHER" id="PTHR12780">
    <property type="entry name" value="RNA POLYMERASE III DNA DIRECTED , 39KD SUBUNIT-RELATED"/>
    <property type="match status" value="1"/>
</dbReference>
<dbReference type="InterPro" id="IPR007832">
    <property type="entry name" value="RNA_pol_Rpc34"/>
</dbReference>
<dbReference type="Proteomes" id="UP000195557">
    <property type="component" value="Unassembled WGS sequence"/>
</dbReference>
<evidence type="ECO:0000256" key="3">
    <source>
        <dbReference type="ARBA" id="ARBA00022478"/>
    </source>
</evidence>
<sequence>MTPSTSRQSAASALAEARARAKIVLEHIEKADADADDVDVDASERGVDDEDDARVSGQTSTKRRRADGASGRAIEEESQAKRARSQSGASARASGEANGVREQDLATMLHGVMSVNERAEAINALLSERKIEIFKRGDSLVYARVREERAAKFKGLSTEDMLVYQIIQHAGNAGMWTKELKQRSNLPVPQITKIFKTLEARKLIKAVKHVTQQNRKVYMLYELEPSREITGGAWYTEGTHDDEFINVLREQCVKFIYSRDRVTLSEVSEFVRSSKLSHVELGTDEVLQIVNTLVFDGKVDENEDESQDDGMTVADEDFKAVKYYSRAALPVPDSNPYTDIPCGVCPVINECRPDGLINPIDCEYMTAWLNF</sequence>
<protein>
    <submittedName>
        <fullName evidence="7">RNA polymerase III, subunit C34</fullName>
    </submittedName>
</protein>
<gene>
    <name evidence="7" type="ORF">BE221DRAFT_193316</name>
</gene>
<feature type="region of interest" description="Disordered" evidence="6">
    <location>
        <begin position="29"/>
        <end position="101"/>
    </location>
</feature>
<dbReference type="InterPro" id="IPR036388">
    <property type="entry name" value="WH-like_DNA-bd_sf"/>
</dbReference>
<dbReference type="GO" id="GO:0005666">
    <property type="term" value="C:RNA polymerase III complex"/>
    <property type="evidence" value="ECO:0007669"/>
    <property type="project" value="InterPro"/>
</dbReference>
<proteinExistence type="inferred from homology"/>
<dbReference type="FunFam" id="1.10.10.10:FF:000116">
    <property type="entry name" value="DNA-directed RNA polymerase III subunit RPC6"/>
    <property type="match status" value="1"/>
</dbReference>
<dbReference type="SUPFAM" id="SSF46785">
    <property type="entry name" value="Winged helix' DNA-binding domain"/>
    <property type="match status" value="2"/>
</dbReference>
<dbReference type="Gene3D" id="1.10.10.10">
    <property type="entry name" value="Winged helix-like DNA-binding domain superfamily/Winged helix DNA-binding domain"/>
    <property type="match status" value="2"/>
</dbReference>
<reference evidence="7" key="1">
    <citation type="submission" date="2017-04" db="EMBL/GenBank/DDBJ databases">
        <title>Population genomics of picophytoplankton unveils novel chromosome hypervariability.</title>
        <authorList>
            <consortium name="DOE Joint Genome Institute"/>
            <person name="Blanc-Mathieu R."/>
            <person name="Krasovec M."/>
            <person name="Hebrard M."/>
            <person name="Yau S."/>
            <person name="Desgranges E."/>
            <person name="Martin J."/>
            <person name="Schackwitz W."/>
            <person name="Kuo A."/>
            <person name="Salin G."/>
            <person name="Donnadieu C."/>
            <person name="Desdevises Y."/>
            <person name="Sanchez-Ferandin S."/>
            <person name="Moreau H."/>
            <person name="Rivals E."/>
            <person name="Grigoriev I.V."/>
            <person name="Grimsley N."/>
            <person name="Eyre-Walker A."/>
            <person name="Piganeau G."/>
        </authorList>
    </citation>
    <scope>NUCLEOTIDE SEQUENCE [LARGE SCALE GENOMIC DNA]</scope>
    <source>
        <strain evidence="7">RCC 1115</strain>
    </source>
</reference>
<feature type="compositionally biased region" description="Low complexity" evidence="6">
    <location>
        <begin position="85"/>
        <end position="95"/>
    </location>
</feature>
<evidence type="ECO:0000256" key="6">
    <source>
        <dbReference type="SAM" id="MobiDB-lite"/>
    </source>
</evidence>
<evidence type="ECO:0000256" key="4">
    <source>
        <dbReference type="ARBA" id="ARBA00023163"/>
    </source>
</evidence>
<dbReference type="EMBL" id="KZ155791">
    <property type="protein sequence ID" value="OUS45134.1"/>
    <property type="molecule type" value="Genomic_DNA"/>
</dbReference>
<organism evidence="7">
    <name type="scientific">Ostreococcus tauri</name>
    <name type="common">Marine green alga</name>
    <dbReference type="NCBI Taxonomy" id="70448"/>
    <lineage>
        <taxon>Eukaryota</taxon>
        <taxon>Viridiplantae</taxon>
        <taxon>Chlorophyta</taxon>
        <taxon>Mamiellophyceae</taxon>
        <taxon>Mamiellales</taxon>
        <taxon>Bathycoccaceae</taxon>
        <taxon>Ostreococcus</taxon>
    </lineage>
</organism>
<evidence type="ECO:0000256" key="5">
    <source>
        <dbReference type="ARBA" id="ARBA00023242"/>
    </source>
</evidence>
<keyword evidence="5" id="KW-0539">Nucleus</keyword>
<dbReference type="GO" id="GO:0005654">
    <property type="term" value="C:nucleoplasm"/>
    <property type="evidence" value="ECO:0007669"/>
    <property type="project" value="UniProtKB-ARBA"/>
</dbReference>
<feature type="compositionally biased region" description="Acidic residues" evidence="6">
    <location>
        <begin position="34"/>
        <end position="52"/>
    </location>
</feature>
<dbReference type="InterPro" id="IPR016049">
    <property type="entry name" value="RNA_pol_Rpc34-like"/>
</dbReference>
<evidence type="ECO:0000256" key="1">
    <source>
        <dbReference type="ARBA" id="ARBA00004123"/>
    </source>
</evidence>
<evidence type="ECO:0000313" key="7">
    <source>
        <dbReference type="EMBL" id="OUS45134.1"/>
    </source>
</evidence>
<name>A0A1Y5IA80_OSTTA</name>
<accession>A0A1Y5IA80</accession>
<comment type="similarity">
    <text evidence="2">Belongs to the eukaryotic RPC34/RPC39 RNA polymerase subunit family.</text>
</comment>
<dbReference type="GO" id="GO:0006383">
    <property type="term" value="P:transcription by RNA polymerase III"/>
    <property type="evidence" value="ECO:0007669"/>
    <property type="project" value="InterPro"/>
</dbReference>
<dbReference type="InterPro" id="IPR036390">
    <property type="entry name" value="WH_DNA-bd_sf"/>
</dbReference>
<keyword evidence="4" id="KW-0804">Transcription</keyword>
<dbReference type="GO" id="GO:0005737">
    <property type="term" value="C:cytoplasm"/>
    <property type="evidence" value="ECO:0007669"/>
    <property type="project" value="UniProtKB-ARBA"/>
</dbReference>
<evidence type="ECO:0000256" key="2">
    <source>
        <dbReference type="ARBA" id="ARBA00011038"/>
    </source>
</evidence>
<dbReference type="AlphaFoldDB" id="A0A1Y5IA80"/>
<comment type="subcellular location">
    <subcellularLocation>
        <location evidence="1">Nucleus</location>
    </subcellularLocation>
</comment>
<dbReference type="Pfam" id="PF05158">
    <property type="entry name" value="RNA_pol_Rpc34"/>
    <property type="match status" value="1"/>
</dbReference>
<keyword evidence="3" id="KW-0240">DNA-directed RNA polymerase</keyword>